<gene>
    <name evidence="2" type="ORF">CEE36_03905</name>
</gene>
<dbReference type="AlphaFoldDB" id="A0A532V8I3"/>
<evidence type="ECO:0000259" key="1">
    <source>
        <dbReference type="Pfam" id="PF13200"/>
    </source>
</evidence>
<organism evidence="2 3">
    <name type="scientific">candidate division TA06 bacterium B3_TA06</name>
    <dbReference type="NCBI Taxonomy" id="2012487"/>
    <lineage>
        <taxon>Bacteria</taxon>
        <taxon>Bacteria division TA06</taxon>
    </lineage>
</organism>
<dbReference type="InterPro" id="IPR025275">
    <property type="entry name" value="DUF4015"/>
</dbReference>
<dbReference type="Pfam" id="PF13200">
    <property type="entry name" value="DUF4015"/>
    <property type="match status" value="1"/>
</dbReference>
<dbReference type="SUPFAM" id="SSF51445">
    <property type="entry name" value="(Trans)glycosidases"/>
    <property type="match status" value="1"/>
</dbReference>
<reference evidence="2 3" key="1">
    <citation type="submission" date="2017-06" db="EMBL/GenBank/DDBJ databases">
        <title>Novel microbial phyla capable of carbon fixation and sulfur reduction in deep-sea sediments.</title>
        <authorList>
            <person name="Huang J."/>
            <person name="Baker B."/>
            <person name="Wang Y."/>
        </authorList>
    </citation>
    <scope>NUCLEOTIDE SEQUENCE [LARGE SCALE GENOMIC DNA]</scope>
    <source>
        <strain evidence="2">B3_TA06</strain>
    </source>
</reference>
<dbReference type="Proteomes" id="UP000317778">
    <property type="component" value="Unassembled WGS sequence"/>
</dbReference>
<comment type="caution">
    <text evidence="2">The sequence shown here is derived from an EMBL/GenBank/DDBJ whole genome shotgun (WGS) entry which is preliminary data.</text>
</comment>
<dbReference type="EMBL" id="NJBO01000004">
    <property type="protein sequence ID" value="TKJ43488.1"/>
    <property type="molecule type" value="Genomic_DNA"/>
</dbReference>
<protein>
    <recommendedName>
        <fullName evidence="1">DUF4015 domain-containing protein</fullName>
    </recommendedName>
</protein>
<sequence>MSTTRSSFGWARSIAAAVLAVLIAPSLLEGQEYIRGLYLSPYSAHQEWLLQRIEKAADRSDLNAVVVDMKDDFGLLRYPSKNPIARSCGAIRPIFDVDSLIRRMHNHNVRVIARIVCFKDDYACNYSNFAVYHSGGGIWADEGGAYWLNAFDERTWSYNISIARELEEIGFDEIQLDYVRFPTDGDVLSCVFYGRKGRIKEEAIEGFLKMMREGITVPLSVDVFGYAAWRALKLEGQELSRIARHVDYICPMLYPSHFSPQFLKGEPDRDFWVYYTSVESAYNLMGSSNARIVTYVQGFSWRAPRFGPQYIFDQMLGSLAAGSDGFFIWNAAGKYLPAFEALSWGGSSLRVRDVPSLPEIHTRSRPRPTLSEALW</sequence>
<accession>A0A532V8I3</accession>
<name>A0A532V8I3_UNCT6</name>
<evidence type="ECO:0000313" key="3">
    <source>
        <dbReference type="Proteomes" id="UP000317778"/>
    </source>
</evidence>
<proteinExistence type="predicted"/>
<dbReference type="InterPro" id="IPR017853">
    <property type="entry name" value="GH"/>
</dbReference>
<evidence type="ECO:0000313" key="2">
    <source>
        <dbReference type="EMBL" id="TKJ43488.1"/>
    </source>
</evidence>
<feature type="domain" description="DUF4015" evidence="1">
    <location>
        <begin position="36"/>
        <end position="335"/>
    </location>
</feature>